<dbReference type="Proteomes" id="UP000179243">
    <property type="component" value="Unassembled WGS sequence"/>
</dbReference>
<name>A0A1F7FC92_UNCRA</name>
<accession>A0A1F7FC92</accession>
<proteinExistence type="predicted"/>
<evidence type="ECO:0000313" key="2">
    <source>
        <dbReference type="EMBL" id="OGK04258.1"/>
    </source>
</evidence>
<organism evidence="2 3">
    <name type="scientific">Candidatus Raymondbacteria bacterium RIFOXYD12_FULL_49_13</name>
    <dbReference type="NCBI Taxonomy" id="1817890"/>
    <lineage>
        <taxon>Bacteria</taxon>
        <taxon>Raymondiibacteriota</taxon>
    </lineage>
</organism>
<protein>
    <submittedName>
        <fullName evidence="2">Uncharacterized protein</fullName>
    </submittedName>
</protein>
<keyword evidence="1" id="KW-0732">Signal</keyword>
<feature type="chain" id="PRO_5009528602" evidence="1">
    <location>
        <begin position="17"/>
        <end position="854"/>
    </location>
</feature>
<comment type="caution">
    <text evidence="2">The sequence shown here is derived from an EMBL/GenBank/DDBJ whole genome shotgun (WGS) entry which is preliminary data.</text>
</comment>
<feature type="signal peptide" evidence="1">
    <location>
        <begin position="1"/>
        <end position="16"/>
    </location>
</feature>
<dbReference type="AlphaFoldDB" id="A0A1F7FC92"/>
<dbReference type="PROSITE" id="PS51257">
    <property type="entry name" value="PROKAR_LIPOPROTEIN"/>
    <property type="match status" value="1"/>
</dbReference>
<dbReference type="EMBL" id="MFYX01000074">
    <property type="protein sequence ID" value="OGK04258.1"/>
    <property type="molecule type" value="Genomic_DNA"/>
</dbReference>
<evidence type="ECO:0000256" key="1">
    <source>
        <dbReference type="SAM" id="SignalP"/>
    </source>
</evidence>
<evidence type="ECO:0000313" key="3">
    <source>
        <dbReference type="Proteomes" id="UP000179243"/>
    </source>
</evidence>
<gene>
    <name evidence="2" type="ORF">A2519_18020</name>
</gene>
<sequence>MKVSRFFLCIGFAALAASMAFFVSCEKAVQPVNEGGYANQVQITVADTLLDTIAFGPDTFYNRKAYVVEFRKESATWDPDLIQSPAVFNLYKYYVKTRQNNLVCRVYGGGGGIIAGDTVYYTDSKGRVDTLTHHATVRVLVITGTEDKAQFQFEATALTNLSLRSSFFFSSGFENSPLRHAAVLGGGTVQSFSINSNDDYTVNNVATIRATFDTTGVSNLRYFRYSSTKFIPFATIFSLDSLLKNRVPAESVYVTVPGGYSLAVSDSTVLQAGISIGKFGGEVAFSIGNLQNHFSVTPVANDPGWISVEKTDTLVSGFGQKWAFLTSAKWSTPLYDNINIWSFNGAISLDQSRANIAINSVEKKIYLLDDYTPFLFDTFGDTSFAETVSVWIATRNLYNQFLLSGDGSFPTPITKATHNAVGYGGDWPDAILETPPINSILTTRGGIISDGFTPDYTANYRVSPLAHLYSAGAQLMQIQYADAKDIPTRKNSSYIHQMVTRGSILGHQESKLNDLSKPDSVYTEILSVLKKIPVANWFTFVPLEQVSPAATYNNTYSSEALQEYFSKADNAQLIPSTQPVANPTYYAIFSAYFYAPSPTISGKKYLYFPGRGGEKLFTNPFRAMPLHVAHCNSGSKEFVLIAYARGRFFNEPRVFISSFTSPYTYVWDYIPPHISWHENWSTSTTEYAPLYYLASSPADNRITDLSTTSMPNIFNVFLSSKPADQNADCSVRDVGFGKIISVRIGFNYSLEFQSLDPVTGMRTYQKPNMYYEIDPAVLARQAYNPHSNGFAVSYSLGNIAFYNINAQQWNRGIWDMWIETEDNLGNRGVAPYLSATNSFSIQSGSISVRQILIK</sequence>
<reference evidence="2 3" key="1">
    <citation type="journal article" date="2016" name="Nat. Commun.">
        <title>Thousands of microbial genomes shed light on interconnected biogeochemical processes in an aquifer system.</title>
        <authorList>
            <person name="Anantharaman K."/>
            <person name="Brown C.T."/>
            <person name="Hug L.A."/>
            <person name="Sharon I."/>
            <person name="Castelle C.J."/>
            <person name="Probst A.J."/>
            <person name="Thomas B.C."/>
            <person name="Singh A."/>
            <person name="Wilkins M.J."/>
            <person name="Karaoz U."/>
            <person name="Brodie E.L."/>
            <person name="Williams K.H."/>
            <person name="Hubbard S.S."/>
            <person name="Banfield J.F."/>
        </authorList>
    </citation>
    <scope>NUCLEOTIDE SEQUENCE [LARGE SCALE GENOMIC DNA]</scope>
</reference>